<name>A0A8A3NWT1_9HELO</name>
<sequence length="311" mass="34768">MFSMGNAGNRVVALGTEIYQVFSRDSRSGSAGFKLSCGHGPVTLLGYFQRLLSERDALLDPKAHDLLLIDDSKYTNSKKYFWAINILKEIDSDIATVVIQLRGLMDLSDYSVLRTNFRLPTGKISEEREKIVVRTLGTLRDDLINLQSRFNDQREIAIALRDGMFNASAIMETRASTRLGENAKLLTFVSIFFLPLSFTMSIWSINDSALNHIQIMVGAAAILALVTYFVVFNLNNIVFLSNKTIKKLKAGTIEHMKERGDEVWKQRGHDLSEPVLVNEQNATPSSCVLLNMCGFSSGDRPPRLQLDHGAM</sequence>
<evidence type="ECO:0000256" key="1">
    <source>
        <dbReference type="SAM" id="Phobius"/>
    </source>
</evidence>
<reference evidence="2" key="1">
    <citation type="submission" date="2020-10" db="EMBL/GenBank/DDBJ databases">
        <title>Genome Sequence of Monilinia vaccinii-corymbosi Sheds Light on Mummy Berry Disease Infection of Blueberry and Mating Type.</title>
        <authorList>
            <person name="Yow A.G."/>
            <person name="Zhang Y."/>
            <person name="Bansal K."/>
            <person name="Eacker S.M."/>
            <person name="Sullivan S."/>
            <person name="Liachko I."/>
            <person name="Cubeta M.A."/>
            <person name="Rollins J.A."/>
            <person name="Ashrafi H."/>
        </authorList>
    </citation>
    <scope>NUCLEOTIDE SEQUENCE</scope>
    <source>
        <strain evidence="2">RL-1</strain>
    </source>
</reference>
<proteinExistence type="predicted"/>
<dbReference type="Gene3D" id="1.20.58.340">
    <property type="entry name" value="Magnesium transport protein CorA, transmembrane region"/>
    <property type="match status" value="1"/>
</dbReference>
<organism evidence="2 3">
    <name type="scientific">Monilinia vaccinii-corymbosi</name>
    <dbReference type="NCBI Taxonomy" id="61207"/>
    <lineage>
        <taxon>Eukaryota</taxon>
        <taxon>Fungi</taxon>
        <taxon>Dikarya</taxon>
        <taxon>Ascomycota</taxon>
        <taxon>Pezizomycotina</taxon>
        <taxon>Leotiomycetes</taxon>
        <taxon>Helotiales</taxon>
        <taxon>Sclerotiniaceae</taxon>
        <taxon>Monilinia</taxon>
    </lineage>
</organism>
<keyword evidence="3" id="KW-1185">Reference proteome</keyword>
<evidence type="ECO:0000313" key="2">
    <source>
        <dbReference type="EMBL" id="QSZ29973.1"/>
    </source>
</evidence>
<dbReference type="AlphaFoldDB" id="A0A8A3NWT1"/>
<dbReference type="EMBL" id="CP063405">
    <property type="protein sequence ID" value="QSZ29973.1"/>
    <property type="molecule type" value="Genomic_DNA"/>
</dbReference>
<dbReference type="OrthoDB" id="426293at2759"/>
<feature type="transmembrane region" description="Helical" evidence="1">
    <location>
        <begin position="215"/>
        <end position="239"/>
    </location>
</feature>
<gene>
    <name evidence="2" type="ORF">DSL72_004491</name>
</gene>
<dbReference type="Proteomes" id="UP000672032">
    <property type="component" value="Chromosome 1"/>
</dbReference>
<accession>A0A8A3NWT1</accession>
<protein>
    <submittedName>
        <fullName evidence="2">Uncharacterized protein</fullName>
    </submittedName>
</protein>
<feature type="transmembrane region" description="Helical" evidence="1">
    <location>
        <begin position="185"/>
        <end position="203"/>
    </location>
</feature>
<keyword evidence="1" id="KW-1133">Transmembrane helix</keyword>
<keyword evidence="1" id="KW-0472">Membrane</keyword>
<evidence type="ECO:0000313" key="3">
    <source>
        <dbReference type="Proteomes" id="UP000672032"/>
    </source>
</evidence>
<keyword evidence="1" id="KW-0812">Transmembrane</keyword>